<dbReference type="SUPFAM" id="SSF52058">
    <property type="entry name" value="L domain-like"/>
    <property type="match status" value="1"/>
</dbReference>
<reference evidence="3" key="2">
    <citation type="submission" date="2015-06" db="UniProtKB">
        <authorList>
            <consortium name="EnsemblMetazoa"/>
        </authorList>
    </citation>
    <scope>IDENTIFICATION</scope>
</reference>
<keyword evidence="4" id="KW-1185">Reference proteome</keyword>
<evidence type="ECO:0000256" key="1">
    <source>
        <dbReference type="ARBA" id="ARBA00022614"/>
    </source>
</evidence>
<dbReference type="InterPro" id="IPR001611">
    <property type="entry name" value="Leu-rich_rpt"/>
</dbReference>
<name>T1K3Y9_TETUR</name>
<accession>T1K3Y9</accession>
<sequence>MISEISTLCLFSLLCFGKQRIKPTNATQCEEYTYLGDKISLNCNSGSLLQPYKDLKIHALAINGTPSDHQQTLADVNFNHLIIQNANFIGPTEKLSTPETVIGHESLTIVRSSSIALWSWAEFNFKHIYFEDCLLNSIDDKSSFKVVTNQFLPNTLKSLSMINCRIFSIGQGALGFLNSIQTLTITHNHLTTFSRLALPSEAPNLWSIDLSNNKLESLADYFTHNLPSLKELNLRNNQLLVLPTNFFNPMLSLSMIDLEDNALNCDQFCWIFTDVSAPRPMLLDSTSCIMPNKQSVILAWSSSDSIGCTNNRAKRCANDTSTVND</sequence>
<organism evidence="3 4">
    <name type="scientific">Tetranychus urticae</name>
    <name type="common">Two-spotted spider mite</name>
    <dbReference type="NCBI Taxonomy" id="32264"/>
    <lineage>
        <taxon>Eukaryota</taxon>
        <taxon>Metazoa</taxon>
        <taxon>Ecdysozoa</taxon>
        <taxon>Arthropoda</taxon>
        <taxon>Chelicerata</taxon>
        <taxon>Arachnida</taxon>
        <taxon>Acari</taxon>
        <taxon>Acariformes</taxon>
        <taxon>Trombidiformes</taxon>
        <taxon>Prostigmata</taxon>
        <taxon>Eleutherengona</taxon>
        <taxon>Raphignathae</taxon>
        <taxon>Tetranychoidea</taxon>
        <taxon>Tetranychidae</taxon>
        <taxon>Tetranychus</taxon>
    </lineage>
</organism>
<dbReference type="InterPro" id="IPR032675">
    <property type="entry name" value="LRR_dom_sf"/>
</dbReference>
<evidence type="ECO:0000313" key="3">
    <source>
        <dbReference type="EnsemblMetazoa" id="tetur05g00720.1"/>
    </source>
</evidence>
<dbReference type="AlphaFoldDB" id="T1K3Y9"/>
<reference evidence="4" key="1">
    <citation type="submission" date="2011-08" db="EMBL/GenBank/DDBJ databases">
        <authorList>
            <person name="Rombauts S."/>
        </authorList>
    </citation>
    <scope>NUCLEOTIDE SEQUENCE</scope>
    <source>
        <strain evidence="4">London</strain>
    </source>
</reference>
<dbReference type="Pfam" id="PF13855">
    <property type="entry name" value="LRR_8"/>
    <property type="match status" value="1"/>
</dbReference>
<dbReference type="STRING" id="32264.T1K3Y9"/>
<keyword evidence="2" id="KW-0677">Repeat</keyword>
<dbReference type="EMBL" id="CAEY01001563">
    <property type="status" value="NOT_ANNOTATED_CDS"/>
    <property type="molecule type" value="Genomic_DNA"/>
</dbReference>
<dbReference type="PROSITE" id="PS51450">
    <property type="entry name" value="LRR"/>
    <property type="match status" value="2"/>
</dbReference>
<dbReference type="PANTHER" id="PTHR24366:SF96">
    <property type="entry name" value="LEUCINE RICH REPEAT CONTAINING 53"/>
    <property type="match status" value="1"/>
</dbReference>
<dbReference type="PRINTS" id="PR00019">
    <property type="entry name" value="LEURICHRPT"/>
</dbReference>
<dbReference type="Proteomes" id="UP000015104">
    <property type="component" value="Unassembled WGS sequence"/>
</dbReference>
<dbReference type="OrthoDB" id="676979at2759"/>
<evidence type="ECO:0000313" key="4">
    <source>
        <dbReference type="Proteomes" id="UP000015104"/>
    </source>
</evidence>
<dbReference type="PANTHER" id="PTHR24366">
    <property type="entry name" value="IG(IMMUNOGLOBULIN) AND LRR(LEUCINE RICH REPEAT) DOMAINS"/>
    <property type="match status" value="1"/>
</dbReference>
<dbReference type="Gene3D" id="3.80.10.10">
    <property type="entry name" value="Ribonuclease Inhibitor"/>
    <property type="match status" value="1"/>
</dbReference>
<dbReference type="EnsemblMetazoa" id="tetur05g00720.1">
    <property type="protein sequence ID" value="tetur05g00720.1"/>
    <property type="gene ID" value="tetur05g00720"/>
</dbReference>
<dbReference type="HOGENOM" id="CLU_866945_0_0_1"/>
<evidence type="ECO:0000256" key="2">
    <source>
        <dbReference type="ARBA" id="ARBA00022737"/>
    </source>
</evidence>
<proteinExistence type="predicted"/>
<keyword evidence="1" id="KW-0433">Leucine-rich repeat</keyword>
<dbReference type="SMART" id="SM00369">
    <property type="entry name" value="LRR_TYP"/>
    <property type="match status" value="3"/>
</dbReference>
<gene>
    <name evidence="3" type="primary">107360860</name>
</gene>
<dbReference type="OMA" id="HIYFEDC"/>
<dbReference type="InterPro" id="IPR003591">
    <property type="entry name" value="Leu-rich_rpt_typical-subtyp"/>
</dbReference>
<protein>
    <submittedName>
        <fullName evidence="3">Uncharacterized protein</fullName>
    </submittedName>
</protein>
<dbReference type="SMART" id="SM00364">
    <property type="entry name" value="LRR_BAC"/>
    <property type="match status" value="3"/>
</dbReference>
<dbReference type="KEGG" id="tut:107360860"/>